<reference evidence="6 7" key="1">
    <citation type="submission" date="2023-01" db="EMBL/GenBank/DDBJ databases">
        <title>Novel diversity within Roseofilum (Cyanobacteria; Desertifilaceae) from marine benthic mats with descriptions of four novel species.</title>
        <authorList>
            <person name="Wang Y."/>
            <person name="Berthold D.E."/>
            <person name="Hu J."/>
            <person name="Lefler F.W."/>
            <person name="Laughinghouse H.D. IV."/>
        </authorList>
    </citation>
    <scope>NUCLEOTIDE SEQUENCE [LARGE SCALE GENOMIC DNA]</scope>
    <source>
        <strain evidence="6 7">BLCC-M154</strain>
    </source>
</reference>
<evidence type="ECO:0000256" key="4">
    <source>
        <dbReference type="ARBA" id="ARBA00022741"/>
    </source>
</evidence>
<keyword evidence="2" id="KW-1277">Toxin-antitoxin system</keyword>
<sequence length="119" mass="13926">MPSRAWDLRIQDILEAIACIQQATAGMSYEEFEDLERLTLHGILYNFMIVGEAAVNVPDSIQSRYPQIPWRSMRDMRNVMVHEYFQVNLDRMWITIDEDLPSVVPLLEELLQQERGEQG</sequence>
<evidence type="ECO:0000256" key="3">
    <source>
        <dbReference type="ARBA" id="ARBA00022722"/>
    </source>
</evidence>
<keyword evidence="7" id="KW-1185">Reference proteome</keyword>
<dbReference type="RefSeq" id="WP_283754620.1">
    <property type="nucleotide sequence ID" value="NZ_JAQOSP010000101.1"/>
</dbReference>
<dbReference type="PANTHER" id="PTHR34139:SF1">
    <property type="entry name" value="RNASE MJ1380-RELATED"/>
    <property type="match status" value="1"/>
</dbReference>
<organism evidence="6 7">
    <name type="scientific">Roseofilum acuticapitatum BLCC-M154</name>
    <dbReference type="NCBI Taxonomy" id="3022444"/>
    <lineage>
        <taxon>Bacteria</taxon>
        <taxon>Bacillati</taxon>
        <taxon>Cyanobacteriota</taxon>
        <taxon>Cyanophyceae</taxon>
        <taxon>Desertifilales</taxon>
        <taxon>Desertifilaceae</taxon>
        <taxon>Roseofilum</taxon>
        <taxon>Roseofilum acuticapitatum</taxon>
    </lineage>
</organism>
<accession>A0ABT7AVC0</accession>
<evidence type="ECO:0000256" key="1">
    <source>
        <dbReference type="ARBA" id="ARBA00022553"/>
    </source>
</evidence>
<dbReference type="Proteomes" id="UP001235303">
    <property type="component" value="Unassembled WGS sequence"/>
</dbReference>
<dbReference type="EMBL" id="JAQOSP010000101">
    <property type="protein sequence ID" value="MDJ1170865.1"/>
    <property type="molecule type" value="Genomic_DNA"/>
</dbReference>
<keyword evidence="3" id="KW-0540">Nuclease</keyword>
<keyword evidence="4" id="KW-0547">Nucleotide-binding</keyword>
<evidence type="ECO:0000313" key="6">
    <source>
        <dbReference type="EMBL" id="MDJ1170865.1"/>
    </source>
</evidence>
<keyword evidence="5" id="KW-0378">Hydrolase</keyword>
<name>A0ABT7AVC0_9CYAN</name>
<protein>
    <submittedName>
        <fullName evidence="6">DUF86 domain-containing protein</fullName>
    </submittedName>
</protein>
<evidence type="ECO:0000256" key="2">
    <source>
        <dbReference type="ARBA" id="ARBA00022649"/>
    </source>
</evidence>
<dbReference type="InterPro" id="IPR051813">
    <property type="entry name" value="HepT_RNase_toxin"/>
</dbReference>
<proteinExistence type="predicted"/>
<evidence type="ECO:0000256" key="5">
    <source>
        <dbReference type="ARBA" id="ARBA00022801"/>
    </source>
</evidence>
<evidence type="ECO:0000313" key="7">
    <source>
        <dbReference type="Proteomes" id="UP001235303"/>
    </source>
</evidence>
<comment type="caution">
    <text evidence="6">The sequence shown here is derived from an EMBL/GenBank/DDBJ whole genome shotgun (WGS) entry which is preliminary data.</text>
</comment>
<gene>
    <name evidence="6" type="ORF">PMG71_15635</name>
</gene>
<dbReference type="PANTHER" id="PTHR34139">
    <property type="entry name" value="UPF0331 PROTEIN MJ0127"/>
    <property type="match status" value="1"/>
</dbReference>
<dbReference type="InterPro" id="IPR008201">
    <property type="entry name" value="HepT-like"/>
</dbReference>
<keyword evidence="1" id="KW-0597">Phosphoprotein</keyword>
<dbReference type="Pfam" id="PF01934">
    <property type="entry name" value="HepT-like"/>
    <property type="match status" value="1"/>
</dbReference>
<dbReference type="SUPFAM" id="SSF81593">
    <property type="entry name" value="Nucleotidyltransferase substrate binding subunit/domain"/>
    <property type="match status" value="1"/>
</dbReference>